<feature type="region of interest" description="Disordered" evidence="2">
    <location>
        <begin position="346"/>
        <end position="365"/>
    </location>
</feature>
<sequence length="365" mass="38239">MTTPMRIGVIGVGKIAEQYFAQIPKLSNLELVAVADVNAERADAVAIEQNVEALSVDDLLADDRIDAVLNLTIPAAHVEVGLRAIAAGKHVFAEKPLGLNVAEAAELLRAADAAGLRVGSAPDTVLGTGVQTARNLLDAGTIGAPVGASAHWSSPGHESWHPSPQFYYQPGGGPLFDMGPYYLTTLVTMFGPVVSVAGSVSTSDRRRSIGSGPLQGTPLDVAIDTHISAILFHESGVSSTVTMSFDIWQTRAPMIEIYGTAGTISVGDPNGFDDATEVWTQDAPEWRVAPVSGGYADTGRGAGLADMARAIETGRPHRASGALAFHVLEIMEAVLSAGRERRVVELTSTAERPESVPAGSSPDRW</sequence>
<dbReference type="GO" id="GO:0000166">
    <property type="term" value="F:nucleotide binding"/>
    <property type="evidence" value="ECO:0007669"/>
    <property type="project" value="InterPro"/>
</dbReference>
<reference evidence="5 6" key="1">
    <citation type="submission" date="2013-09" db="EMBL/GenBank/DDBJ databases">
        <title>Complete genome sequence of Corynebacterium doosanense CAU 212(T) (=DSM 45436(T)), isolated from activated sludge.</title>
        <authorList>
            <person name="Schaffert L."/>
            <person name="Albersmeier A."/>
            <person name="Kalinowski J."/>
            <person name="Ruckert C."/>
        </authorList>
    </citation>
    <scope>NUCLEOTIDE SEQUENCE [LARGE SCALE GENOMIC DNA]</scope>
    <source>
        <strain evidence="5 6">CAU 212</strain>
    </source>
</reference>
<keyword evidence="1" id="KW-0560">Oxidoreductase</keyword>
<organism evidence="5 6">
    <name type="scientific">Corynebacterium doosanense CAU 212 = DSM 45436</name>
    <dbReference type="NCBI Taxonomy" id="558173"/>
    <lineage>
        <taxon>Bacteria</taxon>
        <taxon>Bacillati</taxon>
        <taxon>Actinomycetota</taxon>
        <taxon>Actinomycetes</taxon>
        <taxon>Mycobacteriales</taxon>
        <taxon>Corynebacteriaceae</taxon>
        <taxon>Corynebacterium</taxon>
    </lineage>
</organism>
<evidence type="ECO:0000313" key="6">
    <source>
        <dbReference type="Proteomes" id="UP000029914"/>
    </source>
</evidence>
<name>A0A097ID23_9CORY</name>
<dbReference type="GO" id="GO:0016491">
    <property type="term" value="F:oxidoreductase activity"/>
    <property type="evidence" value="ECO:0007669"/>
    <property type="project" value="UniProtKB-KW"/>
</dbReference>
<dbReference type="OrthoDB" id="256869at2"/>
<dbReference type="Gene3D" id="3.40.50.720">
    <property type="entry name" value="NAD(P)-binding Rossmann-like Domain"/>
    <property type="match status" value="1"/>
</dbReference>
<dbReference type="InterPro" id="IPR050463">
    <property type="entry name" value="Gfo/Idh/MocA_oxidrdct_glycsds"/>
</dbReference>
<dbReference type="AlphaFoldDB" id="A0A097ID23"/>
<dbReference type="EMBL" id="CP006764">
    <property type="protein sequence ID" value="AIT60026.1"/>
    <property type="molecule type" value="Genomic_DNA"/>
</dbReference>
<dbReference type="Pfam" id="PF01408">
    <property type="entry name" value="GFO_IDH_MocA"/>
    <property type="match status" value="1"/>
</dbReference>
<protein>
    <submittedName>
        <fullName evidence="5">Oxidoreductase</fullName>
    </submittedName>
</protein>
<evidence type="ECO:0000256" key="1">
    <source>
        <dbReference type="ARBA" id="ARBA00023002"/>
    </source>
</evidence>
<evidence type="ECO:0000313" key="5">
    <source>
        <dbReference type="EMBL" id="AIT60026.1"/>
    </source>
</evidence>
<dbReference type="SUPFAM" id="SSF51735">
    <property type="entry name" value="NAD(P)-binding Rossmann-fold domains"/>
    <property type="match status" value="1"/>
</dbReference>
<dbReference type="InterPro" id="IPR036291">
    <property type="entry name" value="NAD(P)-bd_dom_sf"/>
</dbReference>
<dbReference type="RefSeq" id="WP_018022988.1">
    <property type="nucleotide sequence ID" value="NZ_AQUX01000019.1"/>
</dbReference>
<dbReference type="Pfam" id="PF22725">
    <property type="entry name" value="GFO_IDH_MocA_C3"/>
    <property type="match status" value="1"/>
</dbReference>
<dbReference type="HOGENOM" id="CLU_023194_6_0_11"/>
<proteinExistence type="predicted"/>
<dbReference type="PANTHER" id="PTHR43818:SF11">
    <property type="entry name" value="BCDNA.GH03377"/>
    <property type="match status" value="1"/>
</dbReference>
<accession>A0A097ID23</accession>
<dbReference type="Proteomes" id="UP000029914">
    <property type="component" value="Chromosome"/>
</dbReference>
<dbReference type="Gene3D" id="3.30.360.10">
    <property type="entry name" value="Dihydrodipicolinate Reductase, domain 2"/>
    <property type="match status" value="1"/>
</dbReference>
<dbReference type="eggNOG" id="COG0673">
    <property type="taxonomic scope" value="Bacteria"/>
</dbReference>
<gene>
    <name evidence="5" type="ORF">CDOO_00930</name>
</gene>
<evidence type="ECO:0000259" key="3">
    <source>
        <dbReference type="Pfam" id="PF01408"/>
    </source>
</evidence>
<feature type="domain" description="GFO/IDH/MocA-like oxidoreductase" evidence="4">
    <location>
        <begin position="130"/>
        <end position="264"/>
    </location>
</feature>
<dbReference type="SUPFAM" id="SSF55347">
    <property type="entry name" value="Glyceraldehyde-3-phosphate dehydrogenase-like, C-terminal domain"/>
    <property type="match status" value="1"/>
</dbReference>
<dbReference type="KEGG" id="cdo:CDOO_00930"/>
<dbReference type="STRING" id="558173.CDOO_00930"/>
<dbReference type="InterPro" id="IPR000683">
    <property type="entry name" value="Gfo/Idh/MocA-like_OxRdtase_N"/>
</dbReference>
<dbReference type="PANTHER" id="PTHR43818">
    <property type="entry name" value="BCDNA.GH03377"/>
    <property type="match status" value="1"/>
</dbReference>
<keyword evidence="6" id="KW-1185">Reference proteome</keyword>
<evidence type="ECO:0000259" key="4">
    <source>
        <dbReference type="Pfam" id="PF22725"/>
    </source>
</evidence>
<evidence type="ECO:0000256" key="2">
    <source>
        <dbReference type="SAM" id="MobiDB-lite"/>
    </source>
</evidence>
<dbReference type="InterPro" id="IPR055170">
    <property type="entry name" value="GFO_IDH_MocA-like_dom"/>
</dbReference>
<feature type="domain" description="Gfo/Idh/MocA-like oxidoreductase N-terminal" evidence="3">
    <location>
        <begin position="5"/>
        <end position="118"/>
    </location>
</feature>